<organism evidence="3 4">
    <name type="scientific">Mytilus galloprovincialis</name>
    <name type="common">Mediterranean mussel</name>
    <dbReference type="NCBI Taxonomy" id="29158"/>
    <lineage>
        <taxon>Eukaryota</taxon>
        <taxon>Metazoa</taxon>
        <taxon>Spiralia</taxon>
        <taxon>Lophotrochozoa</taxon>
        <taxon>Mollusca</taxon>
        <taxon>Bivalvia</taxon>
        <taxon>Autobranchia</taxon>
        <taxon>Pteriomorphia</taxon>
        <taxon>Mytilida</taxon>
        <taxon>Mytiloidea</taxon>
        <taxon>Mytilidae</taxon>
        <taxon>Mytilinae</taxon>
        <taxon>Mytilus</taxon>
    </lineage>
</organism>
<protein>
    <submittedName>
        <fullName evidence="3">Uncharacterized protein</fullName>
    </submittedName>
</protein>
<evidence type="ECO:0000256" key="2">
    <source>
        <dbReference type="SAM" id="Phobius"/>
    </source>
</evidence>
<accession>A0A8B6D4J8</accession>
<evidence type="ECO:0000256" key="1">
    <source>
        <dbReference type="SAM" id="MobiDB-lite"/>
    </source>
</evidence>
<comment type="caution">
    <text evidence="3">The sequence shown here is derived from an EMBL/GenBank/DDBJ whole genome shotgun (WGS) entry which is preliminary data.</text>
</comment>
<dbReference type="Proteomes" id="UP000596742">
    <property type="component" value="Unassembled WGS sequence"/>
</dbReference>
<keyword evidence="2" id="KW-0472">Membrane</keyword>
<feature type="region of interest" description="Disordered" evidence="1">
    <location>
        <begin position="1"/>
        <end position="38"/>
    </location>
</feature>
<dbReference type="EMBL" id="UYJE01002787">
    <property type="protein sequence ID" value="VDI13641.1"/>
    <property type="molecule type" value="Genomic_DNA"/>
</dbReference>
<name>A0A8B6D4J8_MYTGA</name>
<evidence type="ECO:0000313" key="3">
    <source>
        <dbReference type="EMBL" id="VDI13641.1"/>
    </source>
</evidence>
<keyword evidence="2" id="KW-0812">Transmembrane</keyword>
<reference evidence="3" key="1">
    <citation type="submission" date="2018-11" db="EMBL/GenBank/DDBJ databases">
        <authorList>
            <person name="Alioto T."/>
            <person name="Alioto T."/>
        </authorList>
    </citation>
    <scope>NUCLEOTIDE SEQUENCE</scope>
</reference>
<proteinExistence type="predicted"/>
<keyword evidence="2" id="KW-1133">Transmembrane helix</keyword>
<dbReference type="AlphaFoldDB" id="A0A8B6D4J8"/>
<evidence type="ECO:0000313" key="4">
    <source>
        <dbReference type="Proteomes" id="UP000596742"/>
    </source>
</evidence>
<keyword evidence="4" id="KW-1185">Reference proteome</keyword>
<feature type="transmembrane region" description="Helical" evidence="2">
    <location>
        <begin position="103"/>
        <end position="126"/>
    </location>
</feature>
<gene>
    <name evidence="3" type="ORF">MGAL_10B079658</name>
</gene>
<feature type="compositionally biased region" description="Basic and acidic residues" evidence="1">
    <location>
        <begin position="1"/>
        <end position="22"/>
    </location>
</feature>
<sequence length="155" mass="17508">MDRKSRNRDHRNGRNQHDEDNHYFYGNPGTSNDNEMYRPDYRRKDYLKVNTPKLWDHKNVPFQDFKASHHFWGTQNTDSTEQLDGSISTDSVTRPKSSTPSKVIATVIVIGILFVVSGAIAVAVYFTSLTNVNKTTTPAVPKTTPGIALINNLLN</sequence>